<dbReference type="InterPro" id="IPR026082">
    <property type="entry name" value="ABCA"/>
</dbReference>
<evidence type="ECO:0000259" key="12">
    <source>
        <dbReference type="PROSITE" id="PS50893"/>
    </source>
</evidence>
<dbReference type="GO" id="GO:0016887">
    <property type="term" value="F:ATP hydrolysis activity"/>
    <property type="evidence" value="ECO:0007669"/>
    <property type="project" value="InterPro"/>
</dbReference>
<dbReference type="GO" id="GO:0005524">
    <property type="term" value="F:ATP binding"/>
    <property type="evidence" value="ECO:0007669"/>
    <property type="project" value="UniProtKB-KW"/>
</dbReference>
<dbReference type="Pfam" id="PF00005">
    <property type="entry name" value="ABC_tran"/>
    <property type="match status" value="2"/>
</dbReference>
<keyword evidence="4 11" id="KW-0812">Transmembrane</keyword>
<proteinExistence type="inferred from homology"/>
<feature type="transmembrane region" description="Helical" evidence="11">
    <location>
        <begin position="1522"/>
        <end position="1543"/>
    </location>
</feature>
<feature type="transmembrane region" description="Helical" evidence="11">
    <location>
        <begin position="1035"/>
        <end position="1055"/>
    </location>
</feature>
<feature type="transmembrane region" description="Helical" evidence="11">
    <location>
        <begin position="500"/>
        <end position="518"/>
    </location>
</feature>
<dbReference type="OrthoDB" id="8061355at2759"/>
<accession>E4WZ64</accession>
<dbReference type="PROSITE" id="PS00211">
    <property type="entry name" value="ABC_TRANSPORTER_1"/>
    <property type="match status" value="1"/>
</dbReference>
<dbReference type="GO" id="GO:0140359">
    <property type="term" value="F:ABC-type transporter activity"/>
    <property type="evidence" value="ECO:0007669"/>
    <property type="project" value="InterPro"/>
</dbReference>
<evidence type="ECO:0000313" key="14">
    <source>
        <dbReference type="Proteomes" id="UP000001307"/>
    </source>
</evidence>
<keyword evidence="7" id="KW-0067">ATP-binding</keyword>
<dbReference type="SUPFAM" id="SSF52540">
    <property type="entry name" value="P-loop containing nucleoside triphosphate hydrolases"/>
    <property type="match status" value="2"/>
</dbReference>
<dbReference type="PROSITE" id="PS50893">
    <property type="entry name" value="ABC_TRANSPORTER_2"/>
    <property type="match status" value="2"/>
</dbReference>
<dbReference type="InParanoid" id="E4WZ64"/>
<dbReference type="FunFam" id="3.40.50.300:FF:002470">
    <property type="entry name" value="ABC transporter, putative"/>
    <property type="match status" value="1"/>
</dbReference>
<evidence type="ECO:0000256" key="9">
    <source>
        <dbReference type="ARBA" id="ARBA00023136"/>
    </source>
</evidence>
<sequence>MKLGILLWKNFTIRKRHPIRTIFEIAWPLFLYAIMVAIRKTITLKTQPECHYPARALPTAGALPWLQSIYCNLDTSRNCAQEEVASEIPGKLFNPPGTDSDIPCDEFCSINCLLTKQCNNTLQALEDGNRFLCPNHPPVQYPPPPEDDEQDQDDNQPSPPNPMDMTCKEIINGTGTCDLLKASDPFAAVFYSSYKYLLSGKVLYYPSTAQTDAIITNANETFLAIDELTEQLNRQTIPPKPVQKFLGKLLGCLELDKFQGFTNKTELIEKEAELSCQANGTACEPSLWATITFADENGEDLKPATTSEHIIYTIRMSRDVVPSTRSVTPTYWAPNSNDGAGRMRYFDSGFIYLQNMIDDGIIRQQEPNVQTDGIYMQMFPYPCYTPDAFLDAVSGATPLLLTLSWVFTVAIMVKNIVVEKETRQKELMKIMGLSGGSLWAAWFIDIFTLILISSTSLTFMMKFGGIYQYSDGFIIFLYIFSFGCSSIGIIFLLSTFFSTASISAAVAGIVFFLLYLPYNIVSIFRYQMTTAQQLWSCLCPTIALGYGSWQFGDFEKQGTGVTFDNWNIQLQTTDNWGATANVMSCILFMFADGIIYFIIAWYIDNVFPGKYGIPRPFYFFLQPSFWTGKSKKTGDDHFEDLSKVKQEEVSEKLLAGVEIQDLGKTYSSGMFCTKKEKVAVDRLSLNFYESQITSFLGHNGAGKTTTMSMLTGLYPPTSGTAKIMKHDIHDEMDQIRTIIGFCPQHNVLWDDLTCTEHVYFFSKLKGYPDEQIDSEIANLLKRTGLTMKAKNLVPSLSGGMKRKLSVALAFCGGSKVVMLDEPTAGVDPYARRGIWDLLLSYKKGKTVILSTHHMDEAEILGDRIAVISDGQLQCVGSSLWMKRTFGKGYLISVNTSDRKMISDIVSKIASDVTVESTKPNEVSIRIPYDAKEGTMEAIMQELEQSELEGMKNYGVRDTNLDEIFLALNESEEDISENKYKEDRKLSDDSICFSNKISPDSQEEIISDNRVTGFALSVQQFGAIFKKRLINTSRSLISFVTSTFLPPLFVCLALAVTEVIPELNTLEPLNLQYMIFENSSQARFDNVYTFISQDENYDTDLYDAMTESPSYGTWCMDTNSRNEQREFTVATDSPALSGRYCQAENLPVNWENWKAGERDSNLTAVELGDLSLLNPDCECTEGSPIPIRTDYTGVQVLDLTGRNISDWLAKTVDKNSYNLRRYGGFSFGASAQNETDNYISFLDIDETLATRLAKPENNKIWFNNFGQHGSVSFLNVLSNGIYRQKNKGSNLGIETVSFPTDFSVSNIDQAAIRNSSNDTLVAICVIFAFSFVPASFLVFLIDEKQSGTKYLQFLAGMKPTIYWLANFLWDMLTYSLPVILSLLIFLAFGNKAYVGADMVGSTILIFMLFGLSVTPLMYPFSWVFEKSATAYVSMTCVNIFIGIATTIATSVVYALGNSDDKLQNIHKILDGVFLIFPHYCLGRGLLQQALDQAYVDAYIQLGYPVPTDTPGILTWEKNGLPCFIMFVEFIIFSVLVVLIEYNFFRKEEPVPITASTKTLEEDVQAEKNRAFSHENNDILKAQGLSKAFPDHLAVDEISFSVPAGECFGLLGVNGAGKTTTFKMLTTEYAPTAGDALINNLSVVRDQTEIKRRIGYCPQFDALNPTLTSAEHIEFYGKLRGLNGKQLADSVNRIIKRMDLERFRDITAGEYSGGNKRKLSTAIAITGDPDVILLDEPTAGVDPKARRFLWDVVLQMVRDGQGIVMTSHSMEECEVLCGRLAIMVSGQFECLGTPQRLKGKYGGGYIATIKANKKQQDQVIGTLKDMLQGLQVLEQRSNMAQMKLGESNSPLRIFQILMEEKKSGNLLDFSLSQASLDDVFISFASKYDPDNGNELVIENAAFEHEETGSHSSNESYL</sequence>
<comment type="subcellular location">
    <subcellularLocation>
        <location evidence="1">Membrane</location>
        <topology evidence="1">Multi-pass membrane protein</topology>
    </subcellularLocation>
</comment>
<evidence type="ECO:0000256" key="5">
    <source>
        <dbReference type="ARBA" id="ARBA00022737"/>
    </source>
</evidence>
<evidence type="ECO:0000256" key="6">
    <source>
        <dbReference type="ARBA" id="ARBA00022741"/>
    </source>
</evidence>
<dbReference type="Pfam" id="PF12698">
    <property type="entry name" value="ABC2_membrane_3"/>
    <property type="match status" value="2"/>
</dbReference>
<feature type="transmembrane region" description="Helical" evidence="11">
    <location>
        <begin position="21"/>
        <end position="38"/>
    </location>
</feature>
<dbReference type="InterPro" id="IPR013525">
    <property type="entry name" value="ABC2_TM"/>
</dbReference>
<dbReference type="InterPro" id="IPR003439">
    <property type="entry name" value="ABC_transporter-like_ATP-bd"/>
</dbReference>
<evidence type="ECO:0000256" key="4">
    <source>
        <dbReference type="ARBA" id="ARBA00022692"/>
    </source>
</evidence>
<feature type="domain" description="ABC transporter" evidence="12">
    <location>
        <begin position="1578"/>
        <end position="1808"/>
    </location>
</feature>
<keyword evidence="8 11" id="KW-1133">Transmembrane helix</keyword>
<dbReference type="PANTHER" id="PTHR19229">
    <property type="entry name" value="ATP-BINDING CASSETTE TRANSPORTER SUBFAMILY A ABCA"/>
    <property type="match status" value="1"/>
</dbReference>
<keyword evidence="6" id="KW-0547">Nucleotide-binding</keyword>
<feature type="compositionally biased region" description="Acidic residues" evidence="10">
    <location>
        <begin position="145"/>
        <end position="154"/>
    </location>
</feature>
<feature type="transmembrane region" description="Helical" evidence="11">
    <location>
        <begin position="1397"/>
        <end position="1417"/>
    </location>
</feature>
<dbReference type="Gene3D" id="3.40.50.300">
    <property type="entry name" value="P-loop containing nucleotide triphosphate hydrolases"/>
    <property type="match status" value="2"/>
</dbReference>
<evidence type="ECO:0000256" key="11">
    <source>
        <dbReference type="SAM" id="Phobius"/>
    </source>
</evidence>
<reference evidence="13" key="1">
    <citation type="journal article" date="2010" name="Science">
        <title>Plasticity of animal genome architecture unmasked by rapid evolution of a pelagic tunicate.</title>
        <authorList>
            <person name="Denoeud F."/>
            <person name="Henriet S."/>
            <person name="Mungpakdee S."/>
            <person name="Aury J.M."/>
            <person name="Da Silva C."/>
            <person name="Brinkmann H."/>
            <person name="Mikhaleva J."/>
            <person name="Olsen L.C."/>
            <person name="Jubin C."/>
            <person name="Canestro C."/>
            <person name="Bouquet J.M."/>
            <person name="Danks G."/>
            <person name="Poulain J."/>
            <person name="Campsteijn C."/>
            <person name="Adamski M."/>
            <person name="Cross I."/>
            <person name="Yadetie F."/>
            <person name="Muffato M."/>
            <person name="Louis A."/>
            <person name="Butcher S."/>
            <person name="Tsagkogeorga G."/>
            <person name="Konrad A."/>
            <person name="Singh S."/>
            <person name="Jensen M.F."/>
            <person name="Cong E.H."/>
            <person name="Eikeseth-Otteraa H."/>
            <person name="Noel B."/>
            <person name="Anthouard V."/>
            <person name="Porcel B.M."/>
            <person name="Kachouri-Lafond R."/>
            <person name="Nishino A."/>
            <person name="Ugolini M."/>
            <person name="Chourrout P."/>
            <person name="Nishida H."/>
            <person name="Aasland R."/>
            <person name="Huzurbazar S."/>
            <person name="Westhof E."/>
            <person name="Delsuc F."/>
            <person name="Lehrach H."/>
            <person name="Reinhardt R."/>
            <person name="Weissenbach J."/>
            <person name="Roy S.W."/>
            <person name="Artiguenave F."/>
            <person name="Postlethwait J.H."/>
            <person name="Manak J.R."/>
            <person name="Thompson E.M."/>
            <person name="Jaillon O."/>
            <person name="Du Pasquier L."/>
            <person name="Boudinot P."/>
            <person name="Liberles D.A."/>
            <person name="Volff J.N."/>
            <person name="Philippe H."/>
            <person name="Lenhard B."/>
            <person name="Roest Crollius H."/>
            <person name="Wincker P."/>
            <person name="Chourrout D."/>
        </authorList>
    </citation>
    <scope>NUCLEOTIDE SEQUENCE [LARGE SCALE GENOMIC DNA]</scope>
</reference>
<feature type="transmembrane region" description="Helical" evidence="11">
    <location>
        <begin position="1319"/>
        <end position="1340"/>
    </location>
</feature>
<keyword evidence="5" id="KW-0677">Repeat</keyword>
<keyword evidence="3" id="KW-0813">Transport</keyword>
<gene>
    <name evidence="13" type="ORF">GSOID_T00013215001</name>
</gene>
<evidence type="ECO:0000256" key="1">
    <source>
        <dbReference type="ARBA" id="ARBA00004141"/>
    </source>
</evidence>
<dbReference type="InterPro" id="IPR003593">
    <property type="entry name" value="AAA+_ATPase"/>
</dbReference>
<evidence type="ECO:0000256" key="3">
    <source>
        <dbReference type="ARBA" id="ARBA00022448"/>
    </source>
</evidence>
<dbReference type="Proteomes" id="UP000001307">
    <property type="component" value="Unassembled WGS sequence"/>
</dbReference>
<evidence type="ECO:0000256" key="10">
    <source>
        <dbReference type="SAM" id="MobiDB-lite"/>
    </source>
</evidence>
<dbReference type="FunCoup" id="E4WZ64">
    <property type="interactions" value="3"/>
</dbReference>
<feature type="transmembrane region" description="Helical" evidence="11">
    <location>
        <begin position="1429"/>
        <end position="1454"/>
    </location>
</feature>
<evidence type="ECO:0000256" key="7">
    <source>
        <dbReference type="ARBA" id="ARBA00022840"/>
    </source>
</evidence>
<feature type="compositionally biased region" description="Pro residues" evidence="10">
    <location>
        <begin position="135"/>
        <end position="144"/>
    </location>
</feature>
<keyword evidence="14" id="KW-1185">Reference proteome</keyword>
<dbReference type="FunFam" id="3.40.50.300:FF:000298">
    <property type="entry name" value="ATP-binding cassette sub-family A member 12"/>
    <property type="match status" value="1"/>
</dbReference>
<feature type="transmembrane region" description="Helical" evidence="11">
    <location>
        <begin position="438"/>
        <end position="461"/>
    </location>
</feature>
<dbReference type="SMART" id="SM00382">
    <property type="entry name" value="AAA"/>
    <property type="match status" value="2"/>
</dbReference>
<organism evidence="13">
    <name type="scientific">Oikopleura dioica</name>
    <name type="common">Tunicate</name>
    <dbReference type="NCBI Taxonomy" id="34765"/>
    <lineage>
        <taxon>Eukaryota</taxon>
        <taxon>Metazoa</taxon>
        <taxon>Chordata</taxon>
        <taxon>Tunicata</taxon>
        <taxon>Appendicularia</taxon>
        <taxon>Copelata</taxon>
        <taxon>Oikopleuridae</taxon>
        <taxon>Oikopleura</taxon>
    </lineage>
</organism>
<keyword evidence="9 11" id="KW-0472">Membrane</keyword>
<feature type="region of interest" description="Disordered" evidence="10">
    <location>
        <begin position="133"/>
        <end position="164"/>
    </location>
</feature>
<comment type="similarity">
    <text evidence="2">Belongs to the ABC transporter superfamily. ABCA family.</text>
</comment>
<feature type="transmembrane region" description="Helical" evidence="11">
    <location>
        <begin position="1360"/>
        <end position="1385"/>
    </location>
</feature>
<dbReference type="InterPro" id="IPR027417">
    <property type="entry name" value="P-loop_NTPase"/>
</dbReference>
<evidence type="ECO:0000313" key="13">
    <source>
        <dbReference type="EMBL" id="CBY22459.1"/>
    </source>
</evidence>
<feature type="transmembrane region" description="Helical" evidence="11">
    <location>
        <begin position="473"/>
        <end position="493"/>
    </location>
</feature>
<dbReference type="CDD" id="cd03263">
    <property type="entry name" value="ABC_subfamily_A"/>
    <property type="match status" value="2"/>
</dbReference>
<protein>
    <recommendedName>
        <fullName evidence="12">ABC transporter domain-containing protein</fullName>
    </recommendedName>
</protein>
<dbReference type="PANTHER" id="PTHR19229:SF36">
    <property type="entry name" value="ATP-BINDING CASSETTE SUB-FAMILY A MEMBER 2"/>
    <property type="match status" value="1"/>
</dbReference>
<evidence type="ECO:0000256" key="2">
    <source>
        <dbReference type="ARBA" id="ARBA00008869"/>
    </source>
</evidence>
<dbReference type="GO" id="GO:0005319">
    <property type="term" value="F:lipid transporter activity"/>
    <property type="evidence" value="ECO:0007669"/>
    <property type="project" value="TreeGrafter"/>
</dbReference>
<dbReference type="InterPro" id="IPR017871">
    <property type="entry name" value="ABC_transporter-like_CS"/>
</dbReference>
<dbReference type="EMBL" id="FN653019">
    <property type="protein sequence ID" value="CBY22459.1"/>
    <property type="molecule type" value="Genomic_DNA"/>
</dbReference>
<name>E4WZ64_OIKDI</name>
<dbReference type="GO" id="GO:0016020">
    <property type="term" value="C:membrane"/>
    <property type="evidence" value="ECO:0007669"/>
    <property type="project" value="UniProtKB-SubCell"/>
</dbReference>
<feature type="domain" description="ABC transporter" evidence="12">
    <location>
        <begin position="657"/>
        <end position="894"/>
    </location>
</feature>
<feature type="transmembrane region" description="Helical" evidence="11">
    <location>
        <begin position="580"/>
        <end position="603"/>
    </location>
</feature>
<evidence type="ECO:0000256" key="8">
    <source>
        <dbReference type="ARBA" id="ARBA00022989"/>
    </source>
</evidence>